<dbReference type="Proteomes" id="UP001165092">
    <property type="component" value="Unassembled WGS sequence"/>
</dbReference>
<dbReference type="InterPro" id="IPR009081">
    <property type="entry name" value="PP-bd_ACP"/>
</dbReference>
<organism evidence="2 3">
    <name type="scientific">Nocardiopsis ansamitocini</name>
    <dbReference type="NCBI Taxonomy" id="1670832"/>
    <lineage>
        <taxon>Bacteria</taxon>
        <taxon>Bacillati</taxon>
        <taxon>Actinomycetota</taxon>
        <taxon>Actinomycetes</taxon>
        <taxon>Streptosporangiales</taxon>
        <taxon>Nocardiopsidaceae</taxon>
        <taxon>Nocardiopsis</taxon>
    </lineage>
</organism>
<reference evidence="2" key="1">
    <citation type="submission" date="2023-02" db="EMBL/GenBank/DDBJ databases">
        <title>Nocardiopsis ansamitocini NBRC 112285.</title>
        <authorList>
            <person name="Ichikawa N."/>
            <person name="Sato H."/>
            <person name="Tonouchi N."/>
        </authorList>
    </citation>
    <scope>NUCLEOTIDE SEQUENCE</scope>
    <source>
        <strain evidence="2">NBRC 112285</strain>
    </source>
</reference>
<comment type="caution">
    <text evidence="2">The sequence shown here is derived from an EMBL/GenBank/DDBJ whole genome shotgun (WGS) entry which is preliminary data.</text>
</comment>
<name>A0A9W6UIZ6_9ACTN</name>
<dbReference type="InterPro" id="IPR036736">
    <property type="entry name" value="ACP-like_sf"/>
</dbReference>
<dbReference type="AlphaFoldDB" id="A0A9W6UIZ6"/>
<keyword evidence="3" id="KW-1185">Reference proteome</keyword>
<evidence type="ECO:0000259" key="1">
    <source>
        <dbReference type="PROSITE" id="PS50075"/>
    </source>
</evidence>
<dbReference type="RefSeq" id="WP_285759664.1">
    <property type="nucleotide sequence ID" value="NZ_BSQG01000004.1"/>
</dbReference>
<evidence type="ECO:0000313" key="3">
    <source>
        <dbReference type="Proteomes" id="UP001165092"/>
    </source>
</evidence>
<dbReference type="Gene3D" id="1.10.1200.10">
    <property type="entry name" value="ACP-like"/>
    <property type="match status" value="1"/>
</dbReference>
<gene>
    <name evidence="2" type="ORF">Nans01_25630</name>
</gene>
<dbReference type="SUPFAM" id="SSF47336">
    <property type="entry name" value="ACP-like"/>
    <property type="match status" value="1"/>
</dbReference>
<accession>A0A9W6UIZ6</accession>
<proteinExistence type="predicted"/>
<feature type="domain" description="Carrier" evidence="1">
    <location>
        <begin position="1"/>
        <end position="82"/>
    </location>
</feature>
<sequence length="89" mass="9960">MGETDIREILLDYLTKEVIESPGARVRPDTALLELGILNSLSTMRLTSFIHRRFEVEIPLEDMVGRNFKDVNSISRLVAGLLEGSSEQG</sequence>
<dbReference type="PROSITE" id="PS50075">
    <property type="entry name" value="CARRIER"/>
    <property type="match status" value="1"/>
</dbReference>
<evidence type="ECO:0000313" key="2">
    <source>
        <dbReference type="EMBL" id="GLU48212.1"/>
    </source>
</evidence>
<dbReference type="Pfam" id="PF00550">
    <property type="entry name" value="PP-binding"/>
    <property type="match status" value="1"/>
</dbReference>
<dbReference type="EMBL" id="BSQG01000004">
    <property type="protein sequence ID" value="GLU48212.1"/>
    <property type="molecule type" value="Genomic_DNA"/>
</dbReference>
<protein>
    <recommendedName>
        <fullName evidence="1">Carrier domain-containing protein</fullName>
    </recommendedName>
</protein>